<keyword evidence="4 6" id="KW-0472">Membrane</keyword>
<dbReference type="PANTHER" id="PTHR12308">
    <property type="entry name" value="ANOCTAMIN"/>
    <property type="match status" value="1"/>
</dbReference>
<dbReference type="InterPro" id="IPR002048">
    <property type="entry name" value="EF_hand_dom"/>
</dbReference>
<dbReference type="InterPro" id="IPR049452">
    <property type="entry name" value="Anoctamin_TM"/>
</dbReference>
<feature type="repeat" description="ANK" evidence="5">
    <location>
        <begin position="394"/>
        <end position="426"/>
    </location>
</feature>
<evidence type="ECO:0000256" key="4">
    <source>
        <dbReference type="ARBA" id="ARBA00023136"/>
    </source>
</evidence>
<dbReference type="InterPro" id="IPR011992">
    <property type="entry name" value="EF-hand-dom_pair"/>
</dbReference>
<gene>
    <name evidence="8" type="ORF">HKI87_04g30440</name>
</gene>
<proteinExistence type="predicted"/>
<dbReference type="InterPro" id="IPR007632">
    <property type="entry name" value="Anoctamin"/>
</dbReference>
<dbReference type="Gene3D" id="1.25.40.20">
    <property type="entry name" value="Ankyrin repeat-containing domain"/>
    <property type="match status" value="2"/>
</dbReference>
<dbReference type="SMART" id="SM00248">
    <property type="entry name" value="ANK"/>
    <property type="match status" value="10"/>
</dbReference>
<keyword evidence="5" id="KW-0040">ANK repeat</keyword>
<evidence type="ECO:0000256" key="2">
    <source>
        <dbReference type="ARBA" id="ARBA00022692"/>
    </source>
</evidence>
<protein>
    <submittedName>
        <fullName evidence="8">Anoctamin</fullName>
    </submittedName>
</protein>
<accession>A0AAX4P6L3</accession>
<dbReference type="GO" id="GO:0005509">
    <property type="term" value="F:calcium ion binding"/>
    <property type="evidence" value="ECO:0007669"/>
    <property type="project" value="InterPro"/>
</dbReference>
<feature type="transmembrane region" description="Helical" evidence="6">
    <location>
        <begin position="940"/>
        <end position="960"/>
    </location>
</feature>
<dbReference type="SUPFAM" id="SSF48403">
    <property type="entry name" value="Ankyrin repeat"/>
    <property type="match status" value="1"/>
</dbReference>
<feature type="transmembrane region" description="Helical" evidence="6">
    <location>
        <begin position="864"/>
        <end position="882"/>
    </location>
</feature>
<evidence type="ECO:0000256" key="3">
    <source>
        <dbReference type="ARBA" id="ARBA00022989"/>
    </source>
</evidence>
<dbReference type="InterPro" id="IPR002110">
    <property type="entry name" value="Ankyrin_rpt"/>
</dbReference>
<sequence length="1628" mass="184896">MSFKNAAGKAAAERAIKSSIKDTFRAVKKPPKQLYEELLQQNDTRFSAEELERLFTAFSILSKDRLQRSQFTDLVTQEIGWSSALLRDQLFKAFDRHGDGELDFVDFCRGYSTFLRGSVLDLVDFAWSLFKVTEDSETLAVDDVTKVLEHAVGCLEEVRLKHGSHIGTVADTRFPAKTARALVDKCIGTSARHLSKVEFKRLILRERSFVDSLIPAFQFIQVDPLHHAAEVGDAEECVHLIQVDSFDPDGRDASQYPVTPLHLAAQYGHVKVCEVLLKLGANPRLHDQDGHCPIHLAVIHDRPDVVNLYIAKELELQVPTSDNQTAFHLCAMYPHSRAMATLISKLKINLDTFRDDLGNSPVHATAVSNNWKMLQLALDNNKLGTEGINAQNELGETPFLLACRHGSSQTAVMLMKLGVDPTLADNLGKNALHAAAEKKGNEEVLQLLLRDGRCQVNKADNTGCTALNLSVKTTDLKMFKTLMDAGASINTAETGTGYTPLHNAVLADWLHGVEALLSQSECKLHKDAKGRSALDYARHGKIADVLRDYLLRLHPVYTPDYPIEFSYALIFYDGDWVLQNDGELRNKRVFSARKVSKRVSDGRAKHGLIDKKSLRAKLSSVGLVLLDELVYKQAYVGGLVKGNVRQYTVVRVGAPLYRLQQQAMKIRHPCKRTDVNMVEDFFLDDQSYPKTGFHEFTQAEKVKLILSIIQGVPNSYEYSHVKGATIDHHVPDNCGISLPLYRDFKVIDDFQLMHNERSISNVMRFWKVSKAFSFGYVIRHLAEFIHESKENKFQGLNVLLDYFGHKMAFYFGFFSFYNSWLVAPAVVGIAVFGIQFIPSEYDSMIDTSNEVDQEFDDQYDHPLMFAYAFFIMLWAPIFLCKWGRKQDELAHLWHVDKKDKPDQTPNPYANTLPRLVFADGTWQYRSNPTKSQKKFRLYHLIGRTIPVFILAFGAVFGYLLGLTYLDDFVDDQKVLHTKFDTPQQERNWYGTFALFGVGGLHAIMIYVLNKLFRRAAIGLTWAENQATHVKFERSLAIKLVIFMFVNTNFGLFYFAFWKKDVDKTAMHLASIVVVTQVLKCLGEFVVPKVTSKSSKKLKKKSSKVTPAEAAHEMASPTDSNEAQRIAPGNMPETFGQSRMEVDAKFSSTACDFSDIIIQFGLITFWGSVWPLTAFVVYLLNLVQVNIDVWKYCTYLKKPFSVRISHVPYFWLYTLEGLAVLGLANQCFVLGISTNTMEEYFFPGISKWERLLAAFLAENFFALCYILLRLVIMGKKPLWIKEKRREPLRYVRDAYRVGCELRERMQQRLLANPSATLADVARANDMEEGTAEKYLLIVRYLQSLSRRDRTRLLSDPTLTISSLLMKVTFSTRSGMWADPGELATSTALLQQIVPVRDLRRCYKLGRSLRETAYDIWIQNEDSLSPQEDYNVLIVRQFSCIKHDCTYEQAQRYCMLVRYIEQYLPGNPFEVISSLEEKYPEGLLQALTGLVGEYGSEDPGEPLPGELGGAIEPIPLARDAFQYGDVIRRKMFEIWVTNNYLILDELVDKAATELGLVIPQVQRYLMIKRYSEGLSDDERHDVLNVKQVETLVLTKEILSKRAVGAWKDEGERSFKEYTPPVVTSSAFLSP</sequence>
<reference evidence="8 9" key="1">
    <citation type="submission" date="2024-03" db="EMBL/GenBank/DDBJ databases">
        <title>Complete genome sequence of the green alga Chloropicon roscoffensis RCC1871.</title>
        <authorList>
            <person name="Lemieux C."/>
            <person name="Pombert J.-F."/>
            <person name="Otis C."/>
            <person name="Turmel M."/>
        </authorList>
    </citation>
    <scope>NUCLEOTIDE SEQUENCE [LARGE SCALE GENOMIC DNA]</scope>
    <source>
        <strain evidence="8 9">RCC1871</strain>
    </source>
</reference>
<feature type="transmembrane region" description="Helical" evidence="6">
    <location>
        <begin position="809"/>
        <end position="837"/>
    </location>
</feature>
<feature type="domain" description="EF-hand" evidence="7">
    <location>
        <begin position="88"/>
        <end position="117"/>
    </location>
</feature>
<feature type="repeat" description="ANK" evidence="5">
    <location>
        <begin position="462"/>
        <end position="494"/>
    </location>
</feature>
<evidence type="ECO:0000313" key="9">
    <source>
        <dbReference type="Proteomes" id="UP001472866"/>
    </source>
</evidence>
<evidence type="ECO:0000313" key="8">
    <source>
        <dbReference type="EMBL" id="WZN61509.1"/>
    </source>
</evidence>
<dbReference type="PROSITE" id="PS50222">
    <property type="entry name" value="EF_HAND_2"/>
    <property type="match status" value="1"/>
</dbReference>
<dbReference type="Pfam" id="PF04547">
    <property type="entry name" value="Anoctamin"/>
    <property type="match status" value="1"/>
</dbReference>
<dbReference type="Pfam" id="PF12796">
    <property type="entry name" value="Ank_2"/>
    <property type="match status" value="2"/>
</dbReference>
<dbReference type="Gene3D" id="1.10.238.10">
    <property type="entry name" value="EF-hand"/>
    <property type="match status" value="1"/>
</dbReference>
<feature type="transmembrane region" description="Helical" evidence="6">
    <location>
        <begin position="1035"/>
        <end position="1056"/>
    </location>
</feature>
<feature type="transmembrane region" description="Helical" evidence="6">
    <location>
        <begin position="988"/>
        <end position="1008"/>
    </location>
</feature>
<evidence type="ECO:0000256" key="5">
    <source>
        <dbReference type="PROSITE-ProRule" id="PRU00023"/>
    </source>
</evidence>
<keyword evidence="9" id="KW-1185">Reference proteome</keyword>
<dbReference type="PROSITE" id="PS50297">
    <property type="entry name" value="ANK_REP_REGION"/>
    <property type="match status" value="2"/>
</dbReference>
<dbReference type="SUPFAM" id="SSF47473">
    <property type="entry name" value="EF-hand"/>
    <property type="match status" value="1"/>
</dbReference>
<dbReference type="EMBL" id="CP151504">
    <property type="protein sequence ID" value="WZN61509.1"/>
    <property type="molecule type" value="Genomic_DNA"/>
</dbReference>
<name>A0AAX4P6L3_9CHLO</name>
<feature type="transmembrane region" description="Helical" evidence="6">
    <location>
        <begin position="1068"/>
        <end position="1086"/>
    </location>
</feature>
<comment type="subcellular location">
    <subcellularLocation>
        <location evidence="1">Membrane</location>
        <topology evidence="1">Multi-pass membrane protein</topology>
    </subcellularLocation>
</comment>
<feature type="repeat" description="ANK" evidence="5">
    <location>
        <begin position="256"/>
        <end position="288"/>
    </location>
</feature>
<dbReference type="Proteomes" id="UP001472866">
    <property type="component" value="Chromosome 04"/>
</dbReference>
<evidence type="ECO:0000256" key="1">
    <source>
        <dbReference type="ARBA" id="ARBA00004141"/>
    </source>
</evidence>
<feature type="transmembrane region" description="Helical" evidence="6">
    <location>
        <begin position="1251"/>
        <end position="1271"/>
    </location>
</feature>
<feature type="transmembrane region" description="Helical" evidence="6">
    <location>
        <begin position="1209"/>
        <end position="1231"/>
    </location>
</feature>
<dbReference type="InterPro" id="IPR036770">
    <property type="entry name" value="Ankyrin_rpt-contain_sf"/>
</dbReference>
<dbReference type="GO" id="GO:0005254">
    <property type="term" value="F:chloride channel activity"/>
    <property type="evidence" value="ECO:0007669"/>
    <property type="project" value="TreeGrafter"/>
</dbReference>
<organism evidence="8 9">
    <name type="scientific">Chloropicon roscoffensis</name>
    <dbReference type="NCBI Taxonomy" id="1461544"/>
    <lineage>
        <taxon>Eukaryota</taxon>
        <taxon>Viridiplantae</taxon>
        <taxon>Chlorophyta</taxon>
        <taxon>Chloropicophyceae</taxon>
        <taxon>Chloropicales</taxon>
        <taxon>Chloropicaceae</taxon>
        <taxon>Chloropicon</taxon>
    </lineage>
</organism>
<dbReference type="PROSITE" id="PS50088">
    <property type="entry name" value="ANK_REPEAT"/>
    <property type="match status" value="3"/>
</dbReference>
<dbReference type="PANTHER" id="PTHR12308:SF73">
    <property type="entry name" value="ANOCTAMIN"/>
    <property type="match status" value="1"/>
</dbReference>
<dbReference type="GO" id="GO:0016020">
    <property type="term" value="C:membrane"/>
    <property type="evidence" value="ECO:0007669"/>
    <property type="project" value="UniProtKB-SubCell"/>
</dbReference>
<evidence type="ECO:0000259" key="7">
    <source>
        <dbReference type="PROSITE" id="PS50222"/>
    </source>
</evidence>
<keyword evidence="2 6" id="KW-0812">Transmembrane</keyword>
<evidence type="ECO:0000256" key="6">
    <source>
        <dbReference type="SAM" id="Phobius"/>
    </source>
</evidence>
<keyword evidence="3 6" id="KW-1133">Transmembrane helix</keyword>